<accession>A0A9P5NPX9</accession>
<evidence type="ECO:0000256" key="1">
    <source>
        <dbReference type="SAM" id="Phobius"/>
    </source>
</evidence>
<evidence type="ECO:0000313" key="3">
    <source>
        <dbReference type="Proteomes" id="UP000724874"/>
    </source>
</evidence>
<comment type="caution">
    <text evidence="2">The sequence shown here is derived from an EMBL/GenBank/DDBJ whole genome shotgun (WGS) entry which is preliminary data.</text>
</comment>
<protein>
    <submittedName>
        <fullName evidence="2">Uncharacterized protein</fullName>
    </submittedName>
</protein>
<keyword evidence="3" id="KW-1185">Reference proteome</keyword>
<gene>
    <name evidence="2" type="ORF">CPB84DRAFT_1775611</name>
</gene>
<keyword evidence="1" id="KW-0812">Transmembrane</keyword>
<organism evidence="2 3">
    <name type="scientific">Gymnopilus junonius</name>
    <name type="common">Spectacular rustgill mushroom</name>
    <name type="synonym">Gymnopilus spectabilis subsp. junonius</name>
    <dbReference type="NCBI Taxonomy" id="109634"/>
    <lineage>
        <taxon>Eukaryota</taxon>
        <taxon>Fungi</taxon>
        <taxon>Dikarya</taxon>
        <taxon>Basidiomycota</taxon>
        <taxon>Agaricomycotina</taxon>
        <taxon>Agaricomycetes</taxon>
        <taxon>Agaricomycetidae</taxon>
        <taxon>Agaricales</taxon>
        <taxon>Agaricineae</taxon>
        <taxon>Hymenogastraceae</taxon>
        <taxon>Gymnopilus</taxon>
    </lineage>
</organism>
<name>A0A9P5NPX9_GYMJU</name>
<keyword evidence="1" id="KW-0472">Membrane</keyword>
<evidence type="ECO:0000313" key="2">
    <source>
        <dbReference type="EMBL" id="KAF8902532.1"/>
    </source>
</evidence>
<dbReference type="AlphaFoldDB" id="A0A9P5NPX9"/>
<proteinExistence type="predicted"/>
<sequence>MQNGDSLSTLSLRLFFFCPFFFSFLYPTDNAIPHQFYPARTCVPTFLIKPGNGAHIILDAIELKKTSRVASC</sequence>
<reference evidence="2" key="1">
    <citation type="submission" date="2020-11" db="EMBL/GenBank/DDBJ databases">
        <authorList>
            <consortium name="DOE Joint Genome Institute"/>
            <person name="Ahrendt S."/>
            <person name="Riley R."/>
            <person name="Andreopoulos W."/>
            <person name="LaButti K."/>
            <person name="Pangilinan J."/>
            <person name="Ruiz-duenas F.J."/>
            <person name="Barrasa J.M."/>
            <person name="Sanchez-Garcia M."/>
            <person name="Camarero S."/>
            <person name="Miyauchi S."/>
            <person name="Serrano A."/>
            <person name="Linde D."/>
            <person name="Babiker R."/>
            <person name="Drula E."/>
            <person name="Ayuso-Fernandez I."/>
            <person name="Pacheco R."/>
            <person name="Padilla G."/>
            <person name="Ferreira P."/>
            <person name="Barriuso J."/>
            <person name="Kellner H."/>
            <person name="Castanera R."/>
            <person name="Alfaro M."/>
            <person name="Ramirez L."/>
            <person name="Pisabarro A.G."/>
            <person name="Kuo A."/>
            <person name="Tritt A."/>
            <person name="Lipzen A."/>
            <person name="He G."/>
            <person name="Yan M."/>
            <person name="Ng V."/>
            <person name="Cullen D."/>
            <person name="Martin F."/>
            <person name="Rosso M.-N."/>
            <person name="Henrissat B."/>
            <person name="Hibbett D."/>
            <person name="Martinez A.T."/>
            <person name="Grigoriev I.V."/>
        </authorList>
    </citation>
    <scope>NUCLEOTIDE SEQUENCE</scope>
    <source>
        <strain evidence="2">AH 44721</strain>
    </source>
</reference>
<dbReference type="Proteomes" id="UP000724874">
    <property type="component" value="Unassembled WGS sequence"/>
</dbReference>
<feature type="transmembrane region" description="Helical" evidence="1">
    <location>
        <begin position="6"/>
        <end position="26"/>
    </location>
</feature>
<dbReference type="EMBL" id="JADNYJ010000035">
    <property type="protein sequence ID" value="KAF8902532.1"/>
    <property type="molecule type" value="Genomic_DNA"/>
</dbReference>
<keyword evidence="1" id="KW-1133">Transmembrane helix</keyword>